<dbReference type="AlphaFoldDB" id="A0A067QUZ5"/>
<keyword evidence="2" id="KW-1185">Reference proteome</keyword>
<sequence>MEWDDEKCLNLIDIYKNTPILWGPNDTNYYKMMFGLKLVLLCKQEMVTLLASYRREKMKIKKSMGTGKGRDALYESKWFAYTALEFLNDFHKPRKLPL</sequence>
<dbReference type="OMA" id="NPTHAEY"/>
<dbReference type="EMBL" id="KK853363">
    <property type="protein sequence ID" value="KDR08139.1"/>
    <property type="molecule type" value="Genomic_DNA"/>
</dbReference>
<protein>
    <recommendedName>
        <fullName evidence="3">MADF domain-containing protein</fullName>
    </recommendedName>
</protein>
<dbReference type="PANTHER" id="PTHR21505">
    <property type="entry name" value="MADF DOMAIN-CONTAINING PROTEIN-RELATED"/>
    <property type="match status" value="1"/>
</dbReference>
<gene>
    <name evidence="1" type="ORF">L798_02256</name>
</gene>
<evidence type="ECO:0000313" key="2">
    <source>
        <dbReference type="Proteomes" id="UP000027135"/>
    </source>
</evidence>
<dbReference type="InParanoid" id="A0A067QUZ5"/>
<reference evidence="1 2" key="1">
    <citation type="journal article" date="2014" name="Nat. Commun.">
        <title>Molecular traces of alternative social organization in a termite genome.</title>
        <authorList>
            <person name="Terrapon N."/>
            <person name="Li C."/>
            <person name="Robertson H.M."/>
            <person name="Ji L."/>
            <person name="Meng X."/>
            <person name="Booth W."/>
            <person name="Chen Z."/>
            <person name="Childers C.P."/>
            <person name="Glastad K.M."/>
            <person name="Gokhale K."/>
            <person name="Gowin J."/>
            <person name="Gronenberg W."/>
            <person name="Hermansen R.A."/>
            <person name="Hu H."/>
            <person name="Hunt B.G."/>
            <person name="Huylmans A.K."/>
            <person name="Khalil S.M."/>
            <person name="Mitchell R.D."/>
            <person name="Munoz-Torres M.C."/>
            <person name="Mustard J.A."/>
            <person name="Pan H."/>
            <person name="Reese J.T."/>
            <person name="Scharf M.E."/>
            <person name="Sun F."/>
            <person name="Vogel H."/>
            <person name="Xiao J."/>
            <person name="Yang W."/>
            <person name="Yang Z."/>
            <person name="Yang Z."/>
            <person name="Zhou J."/>
            <person name="Zhu J."/>
            <person name="Brent C.S."/>
            <person name="Elsik C.G."/>
            <person name="Goodisman M.A."/>
            <person name="Liberles D.A."/>
            <person name="Roe R.M."/>
            <person name="Vargo E.L."/>
            <person name="Vilcinskas A."/>
            <person name="Wang J."/>
            <person name="Bornberg-Bauer E."/>
            <person name="Korb J."/>
            <person name="Zhang G."/>
            <person name="Liebig J."/>
        </authorList>
    </citation>
    <scope>NUCLEOTIDE SEQUENCE [LARGE SCALE GENOMIC DNA]</scope>
    <source>
        <tissue evidence="1">Whole organism</tissue>
    </source>
</reference>
<dbReference type="Proteomes" id="UP000027135">
    <property type="component" value="Unassembled WGS sequence"/>
</dbReference>
<accession>A0A067QUZ5</accession>
<evidence type="ECO:0000313" key="1">
    <source>
        <dbReference type="EMBL" id="KDR08139.1"/>
    </source>
</evidence>
<proteinExistence type="predicted"/>
<organism evidence="1 2">
    <name type="scientific">Zootermopsis nevadensis</name>
    <name type="common">Dampwood termite</name>
    <dbReference type="NCBI Taxonomy" id="136037"/>
    <lineage>
        <taxon>Eukaryota</taxon>
        <taxon>Metazoa</taxon>
        <taxon>Ecdysozoa</taxon>
        <taxon>Arthropoda</taxon>
        <taxon>Hexapoda</taxon>
        <taxon>Insecta</taxon>
        <taxon>Pterygota</taxon>
        <taxon>Neoptera</taxon>
        <taxon>Polyneoptera</taxon>
        <taxon>Dictyoptera</taxon>
        <taxon>Blattodea</taxon>
        <taxon>Blattoidea</taxon>
        <taxon>Termitoidae</taxon>
        <taxon>Termopsidae</taxon>
        <taxon>Zootermopsis</taxon>
    </lineage>
</organism>
<dbReference type="PANTHER" id="PTHR21505:SF12">
    <property type="entry name" value="MADF DOMAIN-CONTAINING PROTEIN-RELATED"/>
    <property type="match status" value="1"/>
</dbReference>
<evidence type="ECO:0008006" key="3">
    <source>
        <dbReference type="Google" id="ProtNLM"/>
    </source>
</evidence>
<name>A0A067QUZ5_ZOONE</name>